<dbReference type="Pfam" id="PF09603">
    <property type="entry name" value="Fib_succ_major"/>
    <property type="match status" value="1"/>
</dbReference>
<evidence type="ECO:0000313" key="2">
    <source>
        <dbReference type="EMBL" id="MBO8465785.1"/>
    </source>
</evidence>
<feature type="domain" description="Fibrobacter succinogenes major paralogous" evidence="1">
    <location>
        <begin position="307"/>
        <end position="503"/>
    </location>
</feature>
<gene>
    <name evidence="2" type="ORF">IAB93_07310</name>
</gene>
<comment type="caution">
    <text evidence="2">The sequence shown here is derived from an EMBL/GenBank/DDBJ whole genome shotgun (WGS) entry which is preliminary data.</text>
</comment>
<dbReference type="InterPro" id="IPR025049">
    <property type="entry name" value="Mfa-like_1"/>
</dbReference>
<reference evidence="2" key="1">
    <citation type="submission" date="2020-10" db="EMBL/GenBank/DDBJ databases">
        <authorList>
            <person name="Gilroy R."/>
        </authorList>
    </citation>
    <scope>NUCLEOTIDE SEQUENCE</scope>
    <source>
        <strain evidence="2">10037</strain>
    </source>
</reference>
<dbReference type="Proteomes" id="UP000823597">
    <property type="component" value="Unassembled WGS sequence"/>
</dbReference>
<reference evidence="2" key="2">
    <citation type="journal article" date="2021" name="PeerJ">
        <title>Extensive microbial diversity within the chicken gut microbiome revealed by metagenomics and culture.</title>
        <authorList>
            <person name="Gilroy R."/>
            <person name="Ravi A."/>
            <person name="Getino M."/>
            <person name="Pursley I."/>
            <person name="Horton D.L."/>
            <person name="Alikhan N.F."/>
            <person name="Baker D."/>
            <person name="Gharbi K."/>
            <person name="Hall N."/>
            <person name="Watson M."/>
            <person name="Adriaenssens E.M."/>
            <person name="Foster-Nyarko E."/>
            <person name="Jarju S."/>
            <person name="Secka A."/>
            <person name="Antonio M."/>
            <person name="Oren A."/>
            <person name="Chaudhuri R.R."/>
            <person name="La Ragione R."/>
            <person name="Hildebrand F."/>
            <person name="Pallen M.J."/>
        </authorList>
    </citation>
    <scope>NUCLEOTIDE SEQUENCE</scope>
    <source>
        <strain evidence="2">10037</strain>
    </source>
</reference>
<evidence type="ECO:0000313" key="3">
    <source>
        <dbReference type="Proteomes" id="UP000823597"/>
    </source>
</evidence>
<organism evidence="2 3">
    <name type="scientific">Candidatus Merdivivens pullistercoris</name>
    <dbReference type="NCBI Taxonomy" id="2840873"/>
    <lineage>
        <taxon>Bacteria</taxon>
        <taxon>Pseudomonadati</taxon>
        <taxon>Bacteroidota</taxon>
        <taxon>Bacteroidia</taxon>
        <taxon>Bacteroidales</taxon>
        <taxon>Muribaculaceae</taxon>
        <taxon>Muribaculaceae incertae sedis</taxon>
        <taxon>Candidatus Merdivivens</taxon>
    </lineage>
</organism>
<dbReference type="Gene3D" id="2.60.40.2620">
    <property type="entry name" value="Fimbrillin-like"/>
    <property type="match status" value="1"/>
</dbReference>
<accession>A0A9D9NAB4</accession>
<proteinExistence type="predicted"/>
<name>A0A9D9NAB4_9BACT</name>
<dbReference type="NCBIfam" id="TIGR02145">
    <property type="entry name" value="Fib_succ_major"/>
    <property type="match status" value="1"/>
</dbReference>
<protein>
    <submittedName>
        <fullName evidence="2">Fimbrillin family protein</fullName>
    </submittedName>
</protein>
<sequence length="508" mass="55404">MKKTLLFAAVFMAVACVKESPTVPNIVLTVSDENGNDLNGRDFSVYVVAKKSSSAEALASPRLYDGLAAESGGGILQFSQQLTYDNGKPYCDFYVFSPYVENILPSGGSLANVQVEPDQSSGLEASDVMFGKTTNFIRKDNDPGVEMEHLFSRLDFVVETENPAGAFDEIILSDVVLGGTWDAEECVFTLSSDRGDVSSAGTFELSGDGLLKGVSAIIPPQVLAAGDFARIMIGGEEHSLHLDEDLALEAGQAAEISFSITAELNPQVRVDVSVKDWEGDSLDFSSGKLLPPGSTVTDIDGNEYPVVKIGTQYWMASNLRTTKLKDGSDIYKVESLNEWPVTDKPAYTVYECDFENNTERDGFLYNRMSVEYDKLCPEGWHVPTTTDWDMLAISQGGVPDEAQCFANVTEDLKSTDGWNGFPGTNATGFDGYPGGYLFSYISGMDGDTPVYYSGFAYVGDTAAWWSMSGFWVETVFYRAFVSYSHDMQRFSSGSVNAFPVRCVADYNE</sequence>
<dbReference type="AlphaFoldDB" id="A0A9D9NAB4"/>
<dbReference type="PROSITE" id="PS51257">
    <property type="entry name" value="PROKAR_LIPOPROTEIN"/>
    <property type="match status" value="1"/>
</dbReference>
<dbReference type="InterPro" id="IPR042278">
    <property type="entry name" value="Mfa-like_1_N"/>
</dbReference>
<dbReference type="Pfam" id="PF13149">
    <property type="entry name" value="Mfa_like_1"/>
    <property type="match status" value="1"/>
</dbReference>
<dbReference type="EMBL" id="JADIME010000076">
    <property type="protein sequence ID" value="MBO8465785.1"/>
    <property type="molecule type" value="Genomic_DNA"/>
</dbReference>
<evidence type="ECO:0000259" key="1">
    <source>
        <dbReference type="Pfam" id="PF09603"/>
    </source>
</evidence>
<dbReference type="InterPro" id="IPR011871">
    <property type="entry name" value="Fib_succ_major"/>
</dbReference>